<comment type="caution">
    <text evidence="2">The sequence shown here is derived from an EMBL/GenBank/DDBJ whole genome shotgun (WGS) entry which is preliminary data.</text>
</comment>
<accession>K0RJX0</accession>
<gene>
    <name evidence="2" type="ORF">THAOC_27023</name>
</gene>
<dbReference type="AlphaFoldDB" id="K0RJX0"/>
<keyword evidence="3" id="KW-1185">Reference proteome</keyword>
<proteinExistence type="predicted"/>
<evidence type="ECO:0000256" key="1">
    <source>
        <dbReference type="SAM" id="MobiDB-lite"/>
    </source>
</evidence>
<evidence type="ECO:0000313" key="2">
    <source>
        <dbReference type="EMBL" id="EJK53525.1"/>
    </source>
</evidence>
<evidence type="ECO:0000313" key="3">
    <source>
        <dbReference type="Proteomes" id="UP000266841"/>
    </source>
</evidence>
<reference evidence="2 3" key="1">
    <citation type="journal article" date="2012" name="Genome Biol.">
        <title>Genome and low-iron response of an oceanic diatom adapted to chronic iron limitation.</title>
        <authorList>
            <person name="Lommer M."/>
            <person name="Specht M."/>
            <person name="Roy A.S."/>
            <person name="Kraemer L."/>
            <person name="Andreson R."/>
            <person name="Gutowska M.A."/>
            <person name="Wolf J."/>
            <person name="Bergner S.V."/>
            <person name="Schilhabel M.B."/>
            <person name="Klostermeier U.C."/>
            <person name="Beiko R.G."/>
            <person name="Rosenstiel P."/>
            <person name="Hippler M."/>
            <person name="Laroche J."/>
        </authorList>
    </citation>
    <scope>NUCLEOTIDE SEQUENCE [LARGE SCALE GENOMIC DNA]</scope>
    <source>
        <strain evidence="2 3">CCMP1005</strain>
    </source>
</reference>
<sequence>MLTRFRSVELLDCLTGLGPLGAGTHGPVATAVPPSADGAPNPRDSAADTSDANAVGNASAFGPDVSSAARHYVMPCGFGSSGGLAVLTTPGRDAPGGGGTVRCEADVSGTTGRVFGLPNSGLMMLGREGGGCLVLRGADGGGGLDEVDLGSSGDAEAMDVEGGTTAYRSAEDVLRNATVLAASEFGTASDPVSVFLVEGNEGGYSAVVMTKRDDEGGGASGCGLKVDRVHRVDAPSGMRSVTPMVSRHTAGGGGGGGVR</sequence>
<name>K0RJX0_THAOC</name>
<dbReference type="OrthoDB" id="6109at2759"/>
<feature type="region of interest" description="Disordered" evidence="1">
    <location>
        <begin position="25"/>
        <end position="54"/>
    </location>
</feature>
<organism evidence="2 3">
    <name type="scientific">Thalassiosira oceanica</name>
    <name type="common">Marine diatom</name>
    <dbReference type="NCBI Taxonomy" id="159749"/>
    <lineage>
        <taxon>Eukaryota</taxon>
        <taxon>Sar</taxon>
        <taxon>Stramenopiles</taxon>
        <taxon>Ochrophyta</taxon>
        <taxon>Bacillariophyta</taxon>
        <taxon>Coscinodiscophyceae</taxon>
        <taxon>Thalassiosirophycidae</taxon>
        <taxon>Thalassiosirales</taxon>
        <taxon>Thalassiosiraceae</taxon>
        <taxon>Thalassiosira</taxon>
    </lineage>
</organism>
<dbReference type="Proteomes" id="UP000266841">
    <property type="component" value="Unassembled WGS sequence"/>
</dbReference>
<feature type="region of interest" description="Disordered" evidence="1">
    <location>
        <begin position="238"/>
        <end position="259"/>
    </location>
</feature>
<protein>
    <submittedName>
        <fullName evidence="2">Uncharacterized protein</fullName>
    </submittedName>
</protein>
<feature type="compositionally biased region" description="Gly residues" evidence="1">
    <location>
        <begin position="250"/>
        <end position="259"/>
    </location>
</feature>
<feature type="non-terminal residue" evidence="2">
    <location>
        <position position="259"/>
    </location>
</feature>
<dbReference type="EMBL" id="AGNL01037617">
    <property type="protein sequence ID" value="EJK53525.1"/>
    <property type="molecule type" value="Genomic_DNA"/>
</dbReference>